<name>A0ACB7RYC1_HYAAI</name>
<dbReference type="Proteomes" id="UP000821845">
    <property type="component" value="Chromosome 6"/>
</dbReference>
<sequence>MRSPKLYEHLRKQKILVLPSRTCLQRYVRNFKSGFGFNDTVFKALSAKTESMDVCTRHGGIIFDELKLSEQFGVNQAGFVEGFVDLGSFTADEQRSTPADHGMVMLFQPFQGDWTQILGVFSSKGNIKADMLSKLLLEAIFLAEKAGLFVDFVSCDGATWNRSMWKSFGIGAHSGGITCKVSHPVDPSRELHFCSDFPHLVKCIRNTFVSTGFTTPDGRACIEDIEAAWAKDNSSLTLKAMPHVTKAHIRPNSFEKMKVNLAFTLFSEEVLKGMFLYRSDVPESSSSVSATEQLVRRLSRLISIMTSRCPKRGLRPSSEDVAELEAFLVFLDEWEEASKKCGGGFISKGTAEARNNVIFAEQKFKVSLAVMPIRVGVREASNMPLISRVKRATYVRHYPTVLVQPDGSTITARYHEPRSLIVLPLKFEELTPEEQQLVLVKRKPPEVVVIQEELEDNFDSQRYLKFIKKKK</sequence>
<reference evidence="1" key="1">
    <citation type="submission" date="2020-05" db="EMBL/GenBank/DDBJ databases">
        <title>Large-scale comparative analyses of tick genomes elucidate their genetic diversity and vector capacities.</title>
        <authorList>
            <person name="Jia N."/>
            <person name="Wang J."/>
            <person name="Shi W."/>
            <person name="Du L."/>
            <person name="Sun Y."/>
            <person name="Zhan W."/>
            <person name="Jiang J."/>
            <person name="Wang Q."/>
            <person name="Zhang B."/>
            <person name="Ji P."/>
            <person name="Sakyi L.B."/>
            <person name="Cui X."/>
            <person name="Yuan T."/>
            <person name="Jiang B."/>
            <person name="Yang W."/>
            <person name="Lam T.T.-Y."/>
            <person name="Chang Q."/>
            <person name="Ding S."/>
            <person name="Wang X."/>
            <person name="Zhu J."/>
            <person name="Ruan X."/>
            <person name="Zhao L."/>
            <person name="Wei J."/>
            <person name="Que T."/>
            <person name="Du C."/>
            <person name="Cheng J."/>
            <person name="Dai P."/>
            <person name="Han X."/>
            <person name="Huang E."/>
            <person name="Gao Y."/>
            <person name="Liu J."/>
            <person name="Shao H."/>
            <person name="Ye R."/>
            <person name="Li L."/>
            <person name="Wei W."/>
            <person name="Wang X."/>
            <person name="Wang C."/>
            <person name="Yang T."/>
            <person name="Huo Q."/>
            <person name="Li W."/>
            <person name="Guo W."/>
            <person name="Chen H."/>
            <person name="Zhou L."/>
            <person name="Ni X."/>
            <person name="Tian J."/>
            <person name="Zhou Y."/>
            <person name="Sheng Y."/>
            <person name="Liu T."/>
            <person name="Pan Y."/>
            <person name="Xia L."/>
            <person name="Li J."/>
            <person name="Zhao F."/>
            <person name="Cao W."/>
        </authorList>
    </citation>
    <scope>NUCLEOTIDE SEQUENCE</scope>
    <source>
        <strain evidence="1">Hyas-2018</strain>
    </source>
</reference>
<accession>A0ACB7RYC1</accession>
<keyword evidence="2" id="KW-1185">Reference proteome</keyword>
<comment type="caution">
    <text evidence="1">The sequence shown here is derived from an EMBL/GenBank/DDBJ whole genome shotgun (WGS) entry which is preliminary data.</text>
</comment>
<evidence type="ECO:0000313" key="1">
    <source>
        <dbReference type="EMBL" id="KAH6927917.1"/>
    </source>
</evidence>
<dbReference type="EMBL" id="CM023486">
    <property type="protein sequence ID" value="KAH6927917.1"/>
    <property type="molecule type" value="Genomic_DNA"/>
</dbReference>
<organism evidence="1 2">
    <name type="scientific">Hyalomma asiaticum</name>
    <name type="common">Tick</name>
    <dbReference type="NCBI Taxonomy" id="266040"/>
    <lineage>
        <taxon>Eukaryota</taxon>
        <taxon>Metazoa</taxon>
        <taxon>Ecdysozoa</taxon>
        <taxon>Arthropoda</taxon>
        <taxon>Chelicerata</taxon>
        <taxon>Arachnida</taxon>
        <taxon>Acari</taxon>
        <taxon>Parasitiformes</taxon>
        <taxon>Ixodida</taxon>
        <taxon>Ixodoidea</taxon>
        <taxon>Ixodidae</taxon>
        <taxon>Hyalomminae</taxon>
        <taxon>Hyalomma</taxon>
    </lineage>
</organism>
<gene>
    <name evidence="1" type="ORF">HPB50_009960</name>
</gene>
<protein>
    <submittedName>
        <fullName evidence="1">Uncharacterized protein</fullName>
    </submittedName>
</protein>
<evidence type="ECO:0000313" key="2">
    <source>
        <dbReference type="Proteomes" id="UP000821845"/>
    </source>
</evidence>
<proteinExistence type="predicted"/>